<name>A0A401S289_CHIPU</name>
<reference evidence="2 3" key="1">
    <citation type="journal article" date="2018" name="Nat. Ecol. Evol.">
        <title>Shark genomes provide insights into elasmobranch evolution and the origin of vertebrates.</title>
        <authorList>
            <person name="Hara Y"/>
            <person name="Yamaguchi K"/>
            <person name="Onimaru K"/>
            <person name="Kadota M"/>
            <person name="Koyanagi M"/>
            <person name="Keeley SD"/>
            <person name="Tatsumi K"/>
            <person name="Tanaka K"/>
            <person name="Motone F"/>
            <person name="Kageyama Y"/>
            <person name="Nozu R"/>
            <person name="Adachi N"/>
            <person name="Nishimura O"/>
            <person name="Nakagawa R"/>
            <person name="Tanegashima C"/>
            <person name="Kiyatake I"/>
            <person name="Matsumoto R"/>
            <person name="Murakumo K"/>
            <person name="Nishida K"/>
            <person name="Terakita A"/>
            <person name="Kuratani S"/>
            <person name="Sato K"/>
            <person name="Hyodo S Kuraku.S."/>
        </authorList>
    </citation>
    <scope>NUCLEOTIDE SEQUENCE [LARGE SCALE GENOMIC DNA]</scope>
</reference>
<evidence type="ECO:0000256" key="1">
    <source>
        <dbReference type="SAM" id="MobiDB-lite"/>
    </source>
</evidence>
<accession>A0A401S289</accession>
<dbReference type="EMBL" id="BEZZ01000058">
    <property type="protein sequence ID" value="GCC24480.1"/>
    <property type="molecule type" value="Genomic_DNA"/>
</dbReference>
<feature type="region of interest" description="Disordered" evidence="1">
    <location>
        <begin position="1"/>
        <end position="26"/>
    </location>
</feature>
<sequence>MEKDEVWPSRPARGKARHRLEKPRRPLPILSEGRRQPFGYMDSIYSNQQGPVNVKYTKNWMSTVEFWLCSSSLISDTSVTIGDFLKTKYSVFLV</sequence>
<proteinExistence type="predicted"/>
<dbReference type="AlphaFoldDB" id="A0A401S289"/>
<evidence type="ECO:0000313" key="3">
    <source>
        <dbReference type="Proteomes" id="UP000287033"/>
    </source>
</evidence>
<keyword evidence="3" id="KW-1185">Reference proteome</keyword>
<comment type="caution">
    <text evidence="2">The sequence shown here is derived from an EMBL/GenBank/DDBJ whole genome shotgun (WGS) entry which is preliminary data.</text>
</comment>
<dbReference type="Proteomes" id="UP000287033">
    <property type="component" value="Unassembled WGS sequence"/>
</dbReference>
<protein>
    <submittedName>
        <fullName evidence="2">Uncharacterized protein</fullName>
    </submittedName>
</protein>
<feature type="compositionally biased region" description="Basic residues" evidence="1">
    <location>
        <begin position="12"/>
        <end position="22"/>
    </location>
</feature>
<evidence type="ECO:0000313" key="2">
    <source>
        <dbReference type="EMBL" id="GCC24480.1"/>
    </source>
</evidence>
<gene>
    <name evidence="2" type="ORF">chiPu_0002881</name>
</gene>
<organism evidence="2 3">
    <name type="scientific">Chiloscyllium punctatum</name>
    <name type="common">Brownbanded bambooshark</name>
    <name type="synonym">Hemiscyllium punctatum</name>
    <dbReference type="NCBI Taxonomy" id="137246"/>
    <lineage>
        <taxon>Eukaryota</taxon>
        <taxon>Metazoa</taxon>
        <taxon>Chordata</taxon>
        <taxon>Craniata</taxon>
        <taxon>Vertebrata</taxon>
        <taxon>Chondrichthyes</taxon>
        <taxon>Elasmobranchii</taxon>
        <taxon>Galeomorphii</taxon>
        <taxon>Galeoidea</taxon>
        <taxon>Orectolobiformes</taxon>
        <taxon>Hemiscylliidae</taxon>
        <taxon>Chiloscyllium</taxon>
    </lineage>
</organism>